<evidence type="ECO:0000313" key="3">
    <source>
        <dbReference type="Proteomes" id="UP000236220"/>
    </source>
</evidence>
<dbReference type="InterPro" id="IPR012660">
    <property type="entry name" value="YiiD_C"/>
</dbReference>
<dbReference type="SUPFAM" id="SSF54637">
    <property type="entry name" value="Thioesterase/thiol ester dehydrase-isomerase"/>
    <property type="match status" value="1"/>
</dbReference>
<comment type="caution">
    <text evidence="2">The sequence shown here is derived from an EMBL/GenBank/DDBJ whole genome shotgun (WGS) entry which is preliminary data.</text>
</comment>
<protein>
    <submittedName>
        <fullName evidence="2">Thioesterase</fullName>
    </submittedName>
</protein>
<dbReference type="Pfam" id="PF09500">
    <property type="entry name" value="YiiD_C"/>
    <property type="match status" value="1"/>
</dbReference>
<dbReference type="EMBL" id="NPZB01000001">
    <property type="protein sequence ID" value="PNS08671.1"/>
    <property type="molecule type" value="Genomic_DNA"/>
</dbReference>
<gene>
    <name evidence="2" type="ORF">Lysil_0300</name>
</gene>
<reference evidence="2 3" key="1">
    <citation type="submission" date="2017-08" db="EMBL/GenBank/DDBJ databases">
        <title>Lysobacter sylvestris genome.</title>
        <authorList>
            <person name="Zhang D.-C."/>
            <person name="Albuquerque L."/>
            <person name="Franca L."/>
            <person name="Froufe H.J.C."/>
            <person name="Barroso C."/>
            <person name="Egas C."/>
            <person name="Da Costa M."/>
            <person name="Margesin R."/>
        </authorList>
    </citation>
    <scope>NUCLEOTIDE SEQUENCE [LARGE SCALE GENOMIC DNA]</scope>
    <source>
        <strain evidence="2 3">AM20-91</strain>
    </source>
</reference>
<dbReference type="RefSeq" id="WP_103073821.1">
    <property type="nucleotide sequence ID" value="NZ_NPZB01000001.1"/>
</dbReference>
<sequence length="157" mass="17010">MPETDLPARIETLLHAMPPVAALQPRLAELDDTRCCLQAPLAANINDKGCAFGGSLVSLMTLAGWGLVTAWLERRGIKAEVYVADSLVKYRAPLYDDLDARAVFAEAIDADVVLNELAQGRRVSFQVLADVRRGDGRVATSMDSRYVAVVPDEIGPE</sequence>
<organism evidence="2 3">
    <name type="scientific">Solilutibacter silvestris</name>
    <dbReference type="NCBI Taxonomy" id="1645665"/>
    <lineage>
        <taxon>Bacteria</taxon>
        <taxon>Pseudomonadati</taxon>
        <taxon>Pseudomonadota</taxon>
        <taxon>Gammaproteobacteria</taxon>
        <taxon>Lysobacterales</taxon>
        <taxon>Lysobacteraceae</taxon>
        <taxon>Solilutibacter</taxon>
    </lineage>
</organism>
<keyword evidence="3" id="KW-1185">Reference proteome</keyword>
<dbReference type="Proteomes" id="UP000236220">
    <property type="component" value="Unassembled WGS sequence"/>
</dbReference>
<dbReference type="AlphaFoldDB" id="A0A2K1Q0V7"/>
<evidence type="ECO:0000259" key="1">
    <source>
        <dbReference type="Pfam" id="PF09500"/>
    </source>
</evidence>
<accession>A0A2K1Q0V7</accession>
<dbReference type="InterPro" id="IPR029069">
    <property type="entry name" value="HotDog_dom_sf"/>
</dbReference>
<dbReference type="OrthoDB" id="572024at2"/>
<proteinExistence type="predicted"/>
<evidence type="ECO:0000313" key="2">
    <source>
        <dbReference type="EMBL" id="PNS08671.1"/>
    </source>
</evidence>
<name>A0A2K1Q0V7_9GAMM</name>
<feature type="domain" description="Thioesterase putative" evidence="1">
    <location>
        <begin position="13"/>
        <end position="148"/>
    </location>
</feature>
<dbReference type="Gene3D" id="3.10.129.10">
    <property type="entry name" value="Hotdog Thioesterase"/>
    <property type="match status" value="1"/>
</dbReference>